<feature type="compositionally biased region" description="Low complexity" evidence="1">
    <location>
        <begin position="73"/>
        <end position="84"/>
    </location>
</feature>
<accession>A0A370B025</accession>
<keyword evidence="2" id="KW-0472">Membrane</keyword>
<keyword evidence="2" id="KW-1133">Transmembrane helix</keyword>
<evidence type="ECO:0000256" key="2">
    <source>
        <dbReference type="SAM" id="Phobius"/>
    </source>
</evidence>
<dbReference type="AlphaFoldDB" id="A0A370B025"/>
<feature type="region of interest" description="Disordered" evidence="1">
    <location>
        <begin position="73"/>
        <end position="98"/>
    </location>
</feature>
<name>A0A370B025_9ACTN</name>
<protein>
    <submittedName>
        <fullName evidence="3">Uncharacterized protein</fullName>
    </submittedName>
</protein>
<dbReference type="EMBL" id="QQNA01000336">
    <property type="protein sequence ID" value="RDG33709.1"/>
    <property type="molecule type" value="Genomic_DNA"/>
</dbReference>
<comment type="caution">
    <text evidence="3">The sequence shown here is derived from an EMBL/GenBank/DDBJ whole genome shotgun (WGS) entry which is preliminary data.</text>
</comment>
<proteinExistence type="predicted"/>
<evidence type="ECO:0000313" key="3">
    <source>
        <dbReference type="EMBL" id="RDG33709.1"/>
    </source>
</evidence>
<sequence length="254" mass="26203">MAELDAAPRTEPTAAEIDREETLLRTVVGDTGRPGPVVTALRRPLVRRTGFTLVGGVAAAMALVAVTGGLRGSSGPLSSSELASWTGSPNALDTSAGRGSDAEKWCLAALDDSPRTEDSIRVSNADVRGTVASMVVNRDGDAWYCLAASDDGGIAMAIDPVAESVAADAISLDTLGARGSDDTEFNYALGSVGADVQDVTVRDNGKTVHATLQDGRWTAWWPGGSPDGLISDAITLTLKDGSTRTVTDDELLDG</sequence>
<dbReference type="OrthoDB" id="4150280at2"/>
<keyword evidence="4" id="KW-1185">Reference proteome</keyword>
<evidence type="ECO:0000313" key="4">
    <source>
        <dbReference type="Proteomes" id="UP000253741"/>
    </source>
</evidence>
<organism evidence="3 4">
    <name type="scientific">Streptomyces corynorhini</name>
    <dbReference type="NCBI Taxonomy" id="2282652"/>
    <lineage>
        <taxon>Bacteria</taxon>
        <taxon>Bacillati</taxon>
        <taxon>Actinomycetota</taxon>
        <taxon>Actinomycetes</taxon>
        <taxon>Kitasatosporales</taxon>
        <taxon>Streptomycetaceae</taxon>
        <taxon>Streptomyces</taxon>
    </lineage>
</organism>
<gene>
    <name evidence="3" type="ORF">DVH02_31150</name>
</gene>
<reference evidence="3 4" key="1">
    <citation type="submission" date="2018-07" db="EMBL/GenBank/DDBJ databases">
        <title>Streptomyces species from bats.</title>
        <authorList>
            <person name="Dunlap C."/>
        </authorList>
    </citation>
    <scope>NUCLEOTIDE SEQUENCE [LARGE SCALE GENOMIC DNA]</scope>
    <source>
        <strain evidence="3 4">AC230</strain>
    </source>
</reference>
<feature type="transmembrane region" description="Helical" evidence="2">
    <location>
        <begin position="51"/>
        <end position="70"/>
    </location>
</feature>
<keyword evidence="2" id="KW-0812">Transmembrane</keyword>
<evidence type="ECO:0000256" key="1">
    <source>
        <dbReference type="SAM" id="MobiDB-lite"/>
    </source>
</evidence>
<dbReference type="Proteomes" id="UP000253741">
    <property type="component" value="Unassembled WGS sequence"/>
</dbReference>